<keyword evidence="2" id="KW-1185">Reference proteome</keyword>
<accession>A0A8R7JVN9</accession>
<protein>
    <submittedName>
        <fullName evidence="1">Uncharacterized protein</fullName>
    </submittedName>
</protein>
<dbReference type="PANTHER" id="PTHR48064">
    <property type="entry name" value="OS01G0750400 PROTEIN"/>
    <property type="match status" value="1"/>
</dbReference>
<dbReference type="Pfam" id="PF13855">
    <property type="entry name" value="LRR_8"/>
    <property type="match status" value="1"/>
</dbReference>
<dbReference type="EnsemblPlants" id="TuG1812G0100000639.01.T01">
    <property type="protein sequence ID" value="TuG1812G0100000639.01.T01.cds438160"/>
    <property type="gene ID" value="TuG1812G0100000639.01"/>
</dbReference>
<evidence type="ECO:0000313" key="2">
    <source>
        <dbReference type="Proteomes" id="UP000015106"/>
    </source>
</evidence>
<proteinExistence type="predicted"/>
<dbReference type="PANTHER" id="PTHR48064:SF6">
    <property type="entry name" value="RECEPTOR-LIKE PROTEIN KINASE 2"/>
    <property type="match status" value="1"/>
</dbReference>
<dbReference type="AlphaFoldDB" id="A0A8R7JVN9"/>
<reference evidence="1" key="2">
    <citation type="submission" date="2018-03" db="EMBL/GenBank/DDBJ databases">
        <title>The Triticum urartu genome reveals the dynamic nature of wheat genome evolution.</title>
        <authorList>
            <person name="Ling H."/>
            <person name="Ma B."/>
            <person name="Shi X."/>
            <person name="Liu H."/>
            <person name="Dong L."/>
            <person name="Sun H."/>
            <person name="Cao Y."/>
            <person name="Gao Q."/>
            <person name="Zheng S."/>
            <person name="Li Y."/>
            <person name="Yu Y."/>
            <person name="Du H."/>
            <person name="Qi M."/>
            <person name="Li Y."/>
            <person name="Yu H."/>
            <person name="Cui Y."/>
            <person name="Wang N."/>
            <person name="Chen C."/>
            <person name="Wu H."/>
            <person name="Zhao Y."/>
            <person name="Zhang J."/>
            <person name="Li Y."/>
            <person name="Zhou W."/>
            <person name="Zhang B."/>
            <person name="Hu W."/>
            <person name="Eijk M."/>
            <person name="Tang J."/>
            <person name="Witsenboer H."/>
            <person name="Zhao S."/>
            <person name="Li Z."/>
            <person name="Zhang A."/>
            <person name="Wang D."/>
            <person name="Liang C."/>
        </authorList>
    </citation>
    <scope>NUCLEOTIDE SEQUENCE [LARGE SCALE GENOMIC DNA]</scope>
    <source>
        <strain evidence="1">cv. G1812</strain>
    </source>
</reference>
<dbReference type="InterPro" id="IPR053038">
    <property type="entry name" value="RLP_Defense"/>
</dbReference>
<evidence type="ECO:0000313" key="1">
    <source>
        <dbReference type="EnsemblPlants" id="TuG1812G0100000639.01.T01.cds438160"/>
    </source>
</evidence>
<sequence>MTIDQGDAVLVVSSISLDGYYLEGRLDSLHFAGLPHLVHLELSGNSLWGSILSSIDALAELTHLDLSFNGLNESIPTSLGNYTKLTPIN</sequence>
<dbReference type="Gramene" id="TuG1812G0100000639.01.T01">
    <property type="protein sequence ID" value="TuG1812G0100000639.01.T01.cds438160"/>
    <property type="gene ID" value="TuG1812G0100000639.01"/>
</dbReference>
<dbReference type="Gene3D" id="3.80.10.10">
    <property type="entry name" value="Ribonuclease Inhibitor"/>
    <property type="match status" value="1"/>
</dbReference>
<name>A0A8R7JVN9_TRIUA</name>
<dbReference type="SUPFAM" id="SSF52058">
    <property type="entry name" value="L domain-like"/>
    <property type="match status" value="1"/>
</dbReference>
<organism evidence="1 2">
    <name type="scientific">Triticum urartu</name>
    <name type="common">Red wild einkorn</name>
    <name type="synonym">Crithodium urartu</name>
    <dbReference type="NCBI Taxonomy" id="4572"/>
    <lineage>
        <taxon>Eukaryota</taxon>
        <taxon>Viridiplantae</taxon>
        <taxon>Streptophyta</taxon>
        <taxon>Embryophyta</taxon>
        <taxon>Tracheophyta</taxon>
        <taxon>Spermatophyta</taxon>
        <taxon>Magnoliopsida</taxon>
        <taxon>Liliopsida</taxon>
        <taxon>Poales</taxon>
        <taxon>Poaceae</taxon>
        <taxon>BOP clade</taxon>
        <taxon>Pooideae</taxon>
        <taxon>Triticodae</taxon>
        <taxon>Triticeae</taxon>
        <taxon>Triticinae</taxon>
        <taxon>Triticum</taxon>
    </lineage>
</organism>
<dbReference type="InterPro" id="IPR001611">
    <property type="entry name" value="Leu-rich_rpt"/>
</dbReference>
<reference evidence="1" key="3">
    <citation type="submission" date="2022-06" db="UniProtKB">
        <authorList>
            <consortium name="EnsemblPlants"/>
        </authorList>
    </citation>
    <scope>IDENTIFICATION</scope>
</reference>
<dbReference type="Proteomes" id="UP000015106">
    <property type="component" value="Chromosome 1"/>
</dbReference>
<dbReference type="InterPro" id="IPR032675">
    <property type="entry name" value="LRR_dom_sf"/>
</dbReference>
<reference evidence="2" key="1">
    <citation type="journal article" date="2013" name="Nature">
        <title>Draft genome of the wheat A-genome progenitor Triticum urartu.</title>
        <authorList>
            <person name="Ling H.Q."/>
            <person name="Zhao S."/>
            <person name="Liu D."/>
            <person name="Wang J."/>
            <person name="Sun H."/>
            <person name="Zhang C."/>
            <person name="Fan H."/>
            <person name="Li D."/>
            <person name="Dong L."/>
            <person name="Tao Y."/>
            <person name="Gao C."/>
            <person name="Wu H."/>
            <person name="Li Y."/>
            <person name="Cui Y."/>
            <person name="Guo X."/>
            <person name="Zheng S."/>
            <person name="Wang B."/>
            <person name="Yu K."/>
            <person name="Liang Q."/>
            <person name="Yang W."/>
            <person name="Lou X."/>
            <person name="Chen J."/>
            <person name="Feng M."/>
            <person name="Jian J."/>
            <person name="Zhang X."/>
            <person name="Luo G."/>
            <person name="Jiang Y."/>
            <person name="Liu J."/>
            <person name="Wang Z."/>
            <person name="Sha Y."/>
            <person name="Zhang B."/>
            <person name="Wu H."/>
            <person name="Tang D."/>
            <person name="Shen Q."/>
            <person name="Xue P."/>
            <person name="Zou S."/>
            <person name="Wang X."/>
            <person name="Liu X."/>
            <person name="Wang F."/>
            <person name="Yang Y."/>
            <person name="An X."/>
            <person name="Dong Z."/>
            <person name="Zhang K."/>
            <person name="Zhang X."/>
            <person name="Luo M.C."/>
            <person name="Dvorak J."/>
            <person name="Tong Y."/>
            <person name="Wang J."/>
            <person name="Yang H."/>
            <person name="Li Z."/>
            <person name="Wang D."/>
            <person name="Zhang A."/>
            <person name="Wang J."/>
        </authorList>
    </citation>
    <scope>NUCLEOTIDE SEQUENCE</scope>
    <source>
        <strain evidence="2">cv. G1812</strain>
    </source>
</reference>